<feature type="transmembrane region" description="Helical" evidence="1">
    <location>
        <begin position="132"/>
        <end position="150"/>
    </location>
</feature>
<protein>
    <recommendedName>
        <fullName evidence="2">Copper resistance protein D domain-containing protein</fullName>
    </recommendedName>
</protein>
<keyword evidence="1" id="KW-1133">Transmembrane helix</keyword>
<accession>A0A3S0XCK2</accession>
<evidence type="ECO:0000259" key="2">
    <source>
        <dbReference type="Pfam" id="PF05425"/>
    </source>
</evidence>
<dbReference type="OrthoDB" id="8419862at2"/>
<keyword evidence="1" id="KW-0812">Transmembrane</keyword>
<dbReference type="RefSeq" id="WP_126020556.1">
    <property type="nucleotide sequence ID" value="NZ_RXFT01000002.1"/>
</dbReference>
<dbReference type="Proteomes" id="UP000281118">
    <property type="component" value="Unassembled WGS sequence"/>
</dbReference>
<dbReference type="InterPro" id="IPR008457">
    <property type="entry name" value="Cu-R_CopD_dom"/>
</dbReference>
<feature type="transmembrane region" description="Helical" evidence="1">
    <location>
        <begin position="6"/>
        <end position="28"/>
    </location>
</feature>
<evidence type="ECO:0000256" key="1">
    <source>
        <dbReference type="SAM" id="Phobius"/>
    </source>
</evidence>
<name>A0A3S0XCK2_9BURK</name>
<feature type="transmembrane region" description="Helical" evidence="1">
    <location>
        <begin position="49"/>
        <end position="75"/>
    </location>
</feature>
<dbReference type="Pfam" id="PF05425">
    <property type="entry name" value="CopD"/>
    <property type="match status" value="1"/>
</dbReference>
<sequence length="153" mass="16613">MLYVTALFIHLLCAAFWVGGMATMHFAVRPSAIATLEQPPQRLRMMAAALRRFFVGVDASVTLLFVTGVAMILAGGGFRGLHWRIEAMMSIAIVMAAIYVYIRASVFRTMRRAVDESAWPVAAARLNTVRKLVTVNLALGVIVFGVATIGRAG</sequence>
<proteinExistence type="predicted"/>
<organism evidence="3 4">
    <name type="scientific">Variovorax guangxiensis</name>
    <dbReference type="NCBI Taxonomy" id="1775474"/>
    <lineage>
        <taxon>Bacteria</taxon>
        <taxon>Pseudomonadati</taxon>
        <taxon>Pseudomonadota</taxon>
        <taxon>Betaproteobacteria</taxon>
        <taxon>Burkholderiales</taxon>
        <taxon>Comamonadaceae</taxon>
        <taxon>Variovorax</taxon>
    </lineage>
</organism>
<reference evidence="3 4" key="1">
    <citation type="submission" date="2018-12" db="EMBL/GenBank/DDBJ databases">
        <title>The genome sequences of Variovorax guangxiensis DSM 27352.</title>
        <authorList>
            <person name="Gao J."/>
            <person name="Sun J."/>
        </authorList>
    </citation>
    <scope>NUCLEOTIDE SEQUENCE [LARGE SCALE GENOMIC DNA]</scope>
    <source>
        <strain evidence="3 4">DSM 27352</strain>
    </source>
</reference>
<gene>
    <name evidence="3" type="ORF">EJP67_05870</name>
</gene>
<dbReference type="GO" id="GO:0016020">
    <property type="term" value="C:membrane"/>
    <property type="evidence" value="ECO:0007669"/>
    <property type="project" value="InterPro"/>
</dbReference>
<dbReference type="AlphaFoldDB" id="A0A3S0XCK2"/>
<comment type="caution">
    <text evidence="3">The sequence shown here is derived from an EMBL/GenBank/DDBJ whole genome shotgun (WGS) entry which is preliminary data.</text>
</comment>
<dbReference type="EMBL" id="RXFT01000002">
    <property type="protein sequence ID" value="RUR66588.1"/>
    <property type="molecule type" value="Genomic_DNA"/>
</dbReference>
<evidence type="ECO:0000313" key="3">
    <source>
        <dbReference type="EMBL" id="RUR66588.1"/>
    </source>
</evidence>
<keyword evidence="1" id="KW-0472">Membrane</keyword>
<evidence type="ECO:0000313" key="4">
    <source>
        <dbReference type="Proteomes" id="UP000281118"/>
    </source>
</evidence>
<feature type="transmembrane region" description="Helical" evidence="1">
    <location>
        <begin position="81"/>
        <end position="102"/>
    </location>
</feature>
<feature type="domain" description="Copper resistance protein D" evidence="2">
    <location>
        <begin position="48"/>
        <end position="148"/>
    </location>
</feature>